<evidence type="ECO:0000313" key="3">
    <source>
        <dbReference type="Proteomes" id="UP000094527"/>
    </source>
</evidence>
<keyword evidence="1" id="KW-0812">Transmembrane</keyword>
<dbReference type="Proteomes" id="UP000094527">
    <property type="component" value="Unassembled WGS sequence"/>
</dbReference>
<keyword evidence="1" id="KW-0472">Membrane</keyword>
<feature type="transmembrane region" description="Helical" evidence="1">
    <location>
        <begin position="54"/>
        <end position="73"/>
    </location>
</feature>
<sequence length="150" mass="17160">MDRETLLVKRLSKIDIFITIVNFGFGMFFVSSLWNVSGLRGPVEVFSLPTYYCYYMSAVALSTYVSFTSVYFYHSADEEPFPEIVKYYTKLTSICSALVVCVTAWLVSTKIVENPFEISFKWGLIVLLIMYRGLASWHHVRTLEVATASD</sequence>
<evidence type="ECO:0000256" key="1">
    <source>
        <dbReference type="SAM" id="Phobius"/>
    </source>
</evidence>
<protein>
    <submittedName>
        <fullName evidence="2">Uncharacterized protein</fullName>
    </submittedName>
</protein>
<proteinExistence type="predicted"/>
<keyword evidence="1" id="KW-1133">Transmembrane helix</keyword>
<feature type="transmembrane region" description="Helical" evidence="1">
    <location>
        <begin position="85"/>
        <end position="106"/>
    </location>
</feature>
<accession>A0A1D2N490</accession>
<keyword evidence="3" id="KW-1185">Reference proteome</keyword>
<comment type="caution">
    <text evidence="2">The sequence shown here is derived from an EMBL/GenBank/DDBJ whole genome shotgun (WGS) entry which is preliminary data.</text>
</comment>
<feature type="transmembrane region" description="Helical" evidence="1">
    <location>
        <begin position="12"/>
        <end position="34"/>
    </location>
</feature>
<gene>
    <name evidence="2" type="ORF">Ocin01_06937</name>
</gene>
<organism evidence="2 3">
    <name type="scientific">Orchesella cincta</name>
    <name type="common">Springtail</name>
    <name type="synonym">Podura cincta</name>
    <dbReference type="NCBI Taxonomy" id="48709"/>
    <lineage>
        <taxon>Eukaryota</taxon>
        <taxon>Metazoa</taxon>
        <taxon>Ecdysozoa</taxon>
        <taxon>Arthropoda</taxon>
        <taxon>Hexapoda</taxon>
        <taxon>Collembola</taxon>
        <taxon>Entomobryomorpha</taxon>
        <taxon>Entomobryoidea</taxon>
        <taxon>Orchesellidae</taxon>
        <taxon>Orchesellinae</taxon>
        <taxon>Orchesella</taxon>
    </lineage>
</organism>
<reference evidence="2 3" key="1">
    <citation type="journal article" date="2016" name="Genome Biol. Evol.">
        <title>Gene Family Evolution Reflects Adaptation to Soil Environmental Stressors in the Genome of the Collembolan Orchesella cincta.</title>
        <authorList>
            <person name="Faddeeva-Vakhrusheva A."/>
            <person name="Derks M.F."/>
            <person name="Anvar S.Y."/>
            <person name="Agamennone V."/>
            <person name="Suring W."/>
            <person name="Smit S."/>
            <person name="van Straalen N.M."/>
            <person name="Roelofs D."/>
        </authorList>
    </citation>
    <scope>NUCLEOTIDE SEQUENCE [LARGE SCALE GENOMIC DNA]</scope>
    <source>
        <tissue evidence="2">Mixed pool</tissue>
    </source>
</reference>
<name>A0A1D2N490_ORCCI</name>
<evidence type="ECO:0000313" key="2">
    <source>
        <dbReference type="EMBL" id="ODM99745.1"/>
    </source>
</evidence>
<dbReference type="EMBL" id="LJIJ01000257">
    <property type="protein sequence ID" value="ODM99745.1"/>
    <property type="molecule type" value="Genomic_DNA"/>
</dbReference>
<feature type="transmembrane region" description="Helical" evidence="1">
    <location>
        <begin position="118"/>
        <end position="134"/>
    </location>
</feature>
<dbReference type="AlphaFoldDB" id="A0A1D2N490"/>